<dbReference type="Proteomes" id="UP000326838">
    <property type="component" value="Unassembled WGS sequence"/>
</dbReference>
<proteinExistence type="predicted"/>
<dbReference type="Gene3D" id="1.10.10.60">
    <property type="entry name" value="Homeodomain-like"/>
    <property type="match status" value="1"/>
</dbReference>
<dbReference type="GO" id="GO:0045892">
    <property type="term" value="P:negative regulation of DNA-templated transcription"/>
    <property type="evidence" value="ECO:0007669"/>
    <property type="project" value="InterPro"/>
</dbReference>
<dbReference type="AlphaFoldDB" id="A0A5N0TEV3"/>
<name>A0A5N0TEV3_9MICO</name>
<keyword evidence="1" id="KW-0805">Transcription regulation</keyword>
<gene>
    <name evidence="4" type="ORF">F6B40_07835</name>
</gene>
<organism evidence="4 5">
    <name type="scientific">Microbacterium caowuchunii</name>
    <dbReference type="NCBI Taxonomy" id="2614638"/>
    <lineage>
        <taxon>Bacteria</taxon>
        <taxon>Bacillati</taxon>
        <taxon>Actinomycetota</taxon>
        <taxon>Actinomycetes</taxon>
        <taxon>Micrococcales</taxon>
        <taxon>Microbacteriaceae</taxon>
        <taxon>Microbacterium</taxon>
    </lineage>
</organism>
<dbReference type="SUPFAM" id="SSF46689">
    <property type="entry name" value="Homeodomain-like"/>
    <property type="match status" value="1"/>
</dbReference>
<keyword evidence="2" id="KW-0804">Transcription</keyword>
<dbReference type="InterPro" id="IPR036271">
    <property type="entry name" value="Tet_transcr_reg_TetR-rel_C_sf"/>
</dbReference>
<dbReference type="InterPro" id="IPR004111">
    <property type="entry name" value="Repressor_TetR_C"/>
</dbReference>
<evidence type="ECO:0000259" key="3">
    <source>
        <dbReference type="Pfam" id="PF02909"/>
    </source>
</evidence>
<dbReference type="Pfam" id="PF02909">
    <property type="entry name" value="TetR_C_1"/>
    <property type="match status" value="1"/>
</dbReference>
<feature type="domain" description="Tetracycline repressor TetR C-terminal" evidence="3">
    <location>
        <begin position="82"/>
        <end position="209"/>
    </location>
</feature>
<reference evidence="5" key="1">
    <citation type="submission" date="2019-09" db="EMBL/GenBank/DDBJ databases">
        <title>Mumia zhuanghuii sp. nov. isolated from the intestinal contents of plateau pika (Ochotona curzoniae) in the Qinghai-Tibet plateau of China.</title>
        <authorList>
            <person name="Tian Z."/>
        </authorList>
    </citation>
    <scope>NUCLEOTIDE SEQUENCE [LARGE SCALE GENOMIC DNA]</scope>
    <source>
        <strain evidence="5">L-033</strain>
    </source>
</reference>
<dbReference type="SUPFAM" id="SSF48498">
    <property type="entry name" value="Tetracyclin repressor-like, C-terminal domain"/>
    <property type="match status" value="1"/>
</dbReference>
<sequence>MPDPAPPARRRGRGERAGLDRDAIVAAARSLDPEAVTMQAVADVLGVDRKALNHHVGGREGLRELLAADTFTRRFAEIHIDPRSDWRDACRAFAEGTRRALLASGNLALQFRTASVSAVSAIRPAEAVIERMLAAGFDRVTAGRALLLLTTISAGFARDEVIGRTSGGHPQVAEFRDLMAHERPAGLDVLQQLDESGFEAFSDEQFAFDVDAFVTAMEARLRG</sequence>
<dbReference type="InterPro" id="IPR009057">
    <property type="entry name" value="Homeodomain-like_sf"/>
</dbReference>
<evidence type="ECO:0000256" key="1">
    <source>
        <dbReference type="ARBA" id="ARBA00023015"/>
    </source>
</evidence>
<keyword evidence="5" id="KW-1185">Reference proteome</keyword>
<dbReference type="RefSeq" id="WP_150892971.1">
    <property type="nucleotide sequence ID" value="NZ_VYUY01000009.1"/>
</dbReference>
<protein>
    <submittedName>
        <fullName evidence="4">TetR family transcriptional regulator</fullName>
    </submittedName>
</protein>
<comment type="caution">
    <text evidence="4">The sequence shown here is derived from an EMBL/GenBank/DDBJ whole genome shotgun (WGS) entry which is preliminary data.</text>
</comment>
<evidence type="ECO:0000313" key="5">
    <source>
        <dbReference type="Proteomes" id="UP000326838"/>
    </source>
</evidence>
<accession>A0A5N0TEV3</accession>
<dbReference type="Gene3D" id="1.10.357.10">
    <property type="entry name" value="Tetracycline Repressor, domain 2"/>
    <property type="match status" value="1"/>
</dbReference>
<evidence type="ECO:0000256" key="2">
    <source>
        <dbReference type="ARBA" id="ARBA00023163"/>
    </source>
</evidence>
<dbReference type="EMBL" id="VYUY01000009">
    <property type="protein sequence ID" value="KAA9133663.1"/>
    <property type="molecule type" value="Genomic_DNA"/>
</dbReference>
<evidence type="ECO:0000313" key="4">
    <source>
        <dbReference type="EMBL" id="KAA9133663.1"/>
    </source>
</evidence>